<feature type="compositionally biased region" description="Basic and acidic residues" evidence="9">
    <location>
        <begin position="1"/>
        <end position="13"/>
    </location>
</feature>
<dbReference type="PANTHER" id="PTHR43394:SF16">
    <property type="entry name" value="ABC TRANSPORTER B FAMILY MEMBER 4-LIKE ISOFORM X1"/>
    <property type="match status" value="1"/>
</dbReference>
<evidence type="ECO:0000256" key="5">
    <source>
        <dbReference type="ARBA" id="ARBA00022737"/>
    </source>
</evidence>
<dbReference type="InterPro" id="IPR036640">
    <property type="entry name" value="ABC1_TM_sf"/>
</dbReference>
<dbReference type="Gramene" id="rna-AYBTSS11_LOCUS30114">
    <property type="protein sequence ID" value="CAJ1977943.1"/>
    <property type="gene ID" value="gene-AYBTSS11_LOCUS30114"/>
</dbReference>
<feature type="region of interest" description="Disordered" evidence="9">
    <location>
        <begin position="1"/>
        <end position="40"/>
    </location>
</feature>
<evidence type="ECO:0000256" key="9">
    <source>
        <dbReference type="SAM" id="MobiDB-lite"/>
    </source>
</evidence>
<sequence>MGVEKGEEIKPDEACTSENPAETRRKKEMDEGREKEKEKTQTVPFHKLFAFADSTDTLLMIVGSIGSIGNGVALPLMTLLLGQVIDKFHTGDQNSNLLEQVSKVCLKFVYLALGAGIGGIL</sequence>
<keyword evidence="3" id="KW-0813">Transport</keyword>
<dbReference type="GO" id="GO:0005524">
    <property type="term" value="F:ATP binding"/>
    <property type="evidence" value="ECO:0007669"/>
    <property type="project" value="InterPro"/>
</dbReference>
<feature type="non-terminal residue" evidence="11">
    <location>
        <position position="121"/>
    </location>
</feature>
<dbReference type="GO" id="GO:0005743">
    <property type="term" value="C:mitochondrial inner membrane"/>
    <property type="evidence" value="ECO:0007669"/>
    <property type="project" value="TreeGrafter"/>
</dbReference>
<keyword evidence="8" id="KW-0325">Glycoprotein</keyword>
<evidence type="ECO:0000256" key="3">
    <source>
        <dbReference type="ARBA" id="ARBA00022448"/>
    </source>
</evidence>
<accession>A0AA87B889</accession>
<evidence type="ECO:0000313" key="12">
    <source>
        <dbReference type="Proteomes" id="UP001189624"/>
    </source>
</evidence>
<keyword evidence="7 10" id="KW-0472">Membrane</keyword>
<keyword evidence="6 10" id="KW-1133">Transmembrane helix</keyword>
<gene>
    <name evidence="11" type="ORF">AYBTSS11_LOCUS30114</name>
</gene>
<evidence type="ECO:0000256" key="1">
    <source>
        <dbReference type="ARBA" id="ARBA00004141"/>
    </source>
</evidence>
<evidence type="ECO:0000256" key="6">
    <source>
        <dbReference type="ARBA" id="ARBA00022989"/>
    </source>
</evidence>
<feature type="transmembrane region" description="Helical" evidence="10">
    <location>
        <begin position="58"/>
        <end position="81"/>
    </location>
</feature>
<evidence type="ECO:0000256" key="8">
    <source>
        <dbReference type="ARBA" id="ARBA00023180"/>
    </source>
</evidence>
<evidence type="ECO:0000256" key="7">
    <source>
        <dbReference type="ARBA" id="ARBA00023136"/>
    </source>
</evidence>
<evidence type="ECO:0000256" key="4">
    <source>
        <dbReference type="ARBA" id="ARBA00022692"/>
    </source>
</evidence>
<proteinExistence type="inferred from homology"/>
<evidence type="ECO:0000256" key="10">
    <source>
        <dbReference type="SAM" id="Phobius"/>
    </source>
</evidence>
<reference evidence="11" key="1">
    <citation type="submission" date="2023-10" db="EMBL/GenBank/DDBJ databases">
        <authorList>
            <person name="Domelevo Entfellner J.-B."/>
        </authorList>
    </citation>
    <scope>NUCLEOTIDE SEQUENCE</scope>
</reference>
<comment type="subcellular location">
    <subcellularLocation>
        <location evidence="1">Membrane</location>
        <topology evidence="1">Multi-pass membrane protein</topology>
    </subcellularLocation>
</comment>
<comment type="similarity">
    <text evidence="2">Belongs to the ABC transporter superfamily. ABCB family. Multidrug resistance exporter (TC 3.A.1.201) subfamily.</text>
</comment>
<keyword evidence="12" id="KW-1185">Reference proteome</keyword>
<organism evidence="11 12">
    <name type="scientific">Sphenostylis stenocarpa</name>
    <dbReference type="NCBI Taxonomy" id="92480"/>
    <lineage>
        <taxon>Eukaryota</taxon>
        <taxon>Viridiplantae</taxon>
        <taxon>Streptophyta</taxon>
        <taxon>Embryophyta</taxon>
        <taxon>Tracheophyta</taxon>
        <taxon>Spermatophyta</taxon>
        <taxon>Magnoliopsida</taxon>
        <taxon>eudicotyledons</taxon>
        <taxon>Gunneridae</taxon>
        <taxon>Pentapetalae</taxon>
        <taxon>rosids</taxon>
        <taxon>fabids</taxon>
        <taxon>Fabales</taxon>
        <taxon>Fabaceae</taxon>
        <taxon>Papilionoideae</taxon>
        <taxon>50 kb inversion clade</taxon>
        <taxon>NPAAA clade</taxon>
        <taxon>indigoferoid/millettioid clade</taxon>
        <taxon>Phaseoleae</taxon>
        <taxon>Sphenostylis</taxon>
    </lineage>
</organism>
<keyword evidence="4 10" id="KW-0812">Transmembrane</keyword>
<protein>
    <submittedName>
        <fullName evidence="11">Uncharacterized protein</fullName>
    </submittedName>
</protein>
<dbReference type="SUPFAM" id="SSF90123">
    <property type="entry name" value="ABC transporter transmembrane region"/>
    <property type="match status" value="1"/>
</dbReference>
<feature type="compositionally biased region" description="Basic and acidic residues" evidence="9">
    <location>
        <begin position="21"/>
        <end position="40"/>
    </location>
</feature>
<dbReference type="InterPro" id="IPR039421">
    <property type="entry name" value="Type_1_exporter"/>
</dbReference>
<dbReference type="EMBL" id="OY731407">
    <property type="protein sequence ID" value="CAJ1977943.1"/>
    <property type="molecule type" value="Genomic_DNA"/>
</dbReference>
<dbReference type="GO" id="GO:0090374">
    <property type="term" value="P:oligopeptide export from mitochondrion"/>
    <property type="evidence" value="ECO:0007669"/>
    <property type="project" value="TreeGrafter"/>
</dbReference>
<evidence type="ECO:0000256" key="2">
    <source>
        <dbReference type="ARBA" id="ARBA00007577"/>
    </source>
</evidence>
<dbReference type="PANTHER" id="PTHR43394">
    <property type="entry name" value="ATP-DEPENDENT PERMEASE MDL1, MITOCHONDRIAL"/>
    <property type="match status" value="1"/>
</dbReference>
<name>A0AA87B889_9FABA</name>
<keyword evidence="5" id="KW-0677">Repeat</keyword>
<dbReference type="GO" id="GO:0015421">
    <property type="term" value="F:ABC-type oligopeptide transporter activity"/>
    <property type="evidence" value="ECO:0007669"/>
    <property type="project" value="TreeGrafter"/>
</dbReference>
<evidence type="ECO:0000313" key="11">
    <source>
        <dbReference type="EMBL" id="CAJ1977943.1"/>
    </source>
</evidence>
<dbReference type="AlphaFoldDB" id="A0AA87B889"/>
<dbReference type="Gene3D" id="1.20.1560.10">
    <property type="entry name" value="ABC transporter type 1, transmembrane domain"/>
    <property type="match status" value="1"/>
</dbReference>
<dbReference type="Proteomes" id="UP001189624">
    <property type="component" value="Chromosome 10"/>
</dbReference>